<feature type="region of interest" description="Disordered" evidence="1">
    <location>
        <begin position="366"/>
        <end position="439"/>
    </location>
</feature>
<proteinExistence type="predicted"/>
<accession>Q95XZ1</accession>
<evidence type="ECO:0000256" key="1">
    <source>
        <dbReference type="SAM" id="MobiDB-lite"/>
    </source>
</evidence>
<dbReference type="WormBase" id="Y47G6A.28">
    <property type="protein sequence ID" value="CE43948"/>
    <property type="gene ID" value="WBGene00006440"/>
    <property type="gene designation" value="nefr-1"/>
</dbReference>
<dbReference type="HOGENOM" id="CLU_377326_0_0_1"/>
<keyword evidence="2" id="KW-0418">Kinase</keyword>
<dbReference type="GO" id="GO:0016301">
    <property type="term" value="F:kinase activity"/>
    <property type="evidence" value="ECO:0007669"/>
    <property type="project" value="UniProtKB-KW"/>
</dbReference>
<dbReference type="Bgee" id="WBGene00006440">
    <property type="expression patterns" value="Expressed in adult organism and 3 other cell types or tissues"/>
</dbReference>
<dbReference type="Proteomes" id="UP000001940">
    <property type="component" value="Chromosome I"/>
</dbReference>
<reference evidence="2 3" key="1">
    <citation type="journal article" date="1998" name="Science">
        <title>Genome sequence of the nematode C. elegans: a platform for investigating biology.</title>
        <authorList>
            <consortium name="The C. elegans sequencing consortium"/>
            <person name="Sulson J.E."/>
            <person name="Waterston R."/>
        </authorList>
    </citation>
    <scope>NUCLEOTIDE SEQUENCE [LARGE SCALE GENOMIC DNA]</scope>
    <source>
        <strain evidence="2 3">Bristol N2</strain>
    </source>
</reference>
<dbReference type="OMA" id="ENMAACH"/>
<keyword evidence="3" id="KW-1185">Reference proteome</keyword>
<feature type="compositionally biased region" description="Basic and acidic residues" evidence="1">
    <location>
        <begin position="242"/>
        <end position="265"/>
    </location>
</feature>
<feature type="compositionally biased region" description="Basic and acidic residues" evidence="1">
    <location>
        <begin position="71"/>
        <end position="80"/>
    </location>
</feature>
<feature type="region of interest" description="Disordered" evidence="1">
    <location>
        <begin position="1"/>
        <end position="26"/>
    </location>
</feature>
<protein>
    <submittedName>
        <fullName evidence="2">Protein kinase domain-containing protein</fullName>
    </submittedName>
</protein>
<evidence type="ECO:0000313" key="4">
    <source>
        <dbReference type="WormBase" id="Y47G6A.28"/>
    </source>
</evidence>
<evidence type="ECO:0000313" key="3">
    <source>
        <dbReference type="Proteomes" id="UP000001940"/>
    </source>
</evidence>
<dbReference type="KEGG" id="cel:CELE_Y47G6A.28"/>
<name>Q95XZ1_CAEEL</name>
<gene>
    <name evidence="2 4" type="primary">nefr-1</name>
    <name evidence="4" type="synonym">tag-63</name>
    <name evidence="2" type="ORF">CELE_Y47G6A.28</name>
    <name evidence="4" type="ORF">Y47G6A.28</name>
</gene>
<dbReference type="eggNOG" id="ENOG502R0NA">
    <property type="taxonomic scope" value="Eukaryota"/>
</dbReference>
<feature type="region of interest" description="Disordered" evidence="1">
    <location>
        <begin position="477"/>
        <end position="508"/>
    </location>
</feature>
<dbReference type="RefSeq" id="NP_491161.2">
    <property type="nucleotide sequence ID" value="NM_058760.5"/>
</dbReference>
<dbReference type="CTD" id="171913"/>
<dbReference type="AGR" id="WB:WBGene00006440"/>
<feature type="compositionally biased region" description="Acidic residues" evidence="1">
    <location>
        <begin position="276"/>
        <end position="308"/>
    </location>
</feature>
<feature type="region of interest" description="Disordered" evidence="1">
    <location>
        <begin position="215"/>
        <end position="321"/>
    </location>
</feature>
<evidence type="ECO:0000313" key="2">
    <source>
        <dbReference type="EMBL" id="CCD72581.1"/>
    </source>
</evidence>
<organism evidence="2 3">
    <name type="scientific">Caenorhabditis elegans</name>
    <dbReference type="NCBI Taxonomy" id="6239"/>
    <lineage>
        <taxon>Eukaryota</taxon>
        <taxon>Metazoa</taxon>
        <taxon>Ecdysozoa</taxon>
        <taxon>Nematoda</taxon>
        <taxon>Chromadorea</taxon>
        <taxon>Rhabditida</taxon>
        <taxon>Rhabditina</taxon>
        <taxon>Rhabditomorpha</taxon>
        <taxon>Rhabditoidea</taxon>
        <taxon>Rhabditidae</taxon>
        <taxon>Peloderinae</taxon>
        <taxon>Caenorhabditis</taxon>
    </lineage>
</organism>
<feature type="compositionally biased region" description="Low complexity" evidence="1">
    <location>
        <begin position="401"/>
        <end position="419"/>
    </location>
</feature>
<feature type="compositionally biased region" description="Polar residues" evidence="1">
    <location>
        <begin position="224"/>
        <end position="233"/>
    </location>
</feature>
<dbReference type="EMBL" id="BX284601">
    <property type="protein sequence ID" value="CCD72581.1"/>
    <property type="molecule type" value="Genomic_DNA"/>
</dbReference>
<dbReference type="OrthoDB" id="5839026at2759"/>
<dbReference type="GeneID" id="171913"/>
<dbReference type="PaxDb" id="6239-Y47G6A.28"/>
<dbReference type="InParanoid" id="Q95XZ1"/>
<feature type="compositionally biased region" description="Basic and acidic residues" evidence="1">
    <location>
        <begin position="427"/>
        <end position="438"/>
    </location>
</feature>
<feature type="compositionally biased region" description="Basic and acidic residues" evidence="1">
    <location>
        <begin position="390"/>
        <end position="400"/>
    </location>
</feature>
<dbReference type="SMR" id="Q95XZ1"/>
<dbReference type="UCSC" id="Y47G6A.28">
    <property type="organism name" value="c. elegans"/>
</dbReference>
<sequence length="641" mass="73035">MPRIKQAPTKRHSFKRMESREADESFLDEEEIERIKEELQRVQNEKKKHIQRMQARLEQSEALTSDTESNEAARRSREPARNLVEGFQKVKERYRFNIEHIEEKYKAREESGCPESRVEMDIHGNVYFPETMSAARQQTFVNRMFQNWMTLGKGSVSAPRNSISSFDGDNRALKKSKQLDDQFRRKLRNSYDNVFEDDYYGNGRRGTIISSSHVSGIPLRRRSPFSSSKSTAPIKSRHYRSRFSESLEDNVFRSPERHSRYEDRPTTSNAAKFEFSDDEESEEEATDDESSGSDEDEVLTDEEDEEVENSSNLIRKPLKMEIPSPKIQKISLFTLSYTPGLPRNGIKLEFPQIPAKLEISTPKPLISSSLAEPENKENTKPNSPYSLRKRAVDSSKKPGKSDSPAVSSPSITTPVPTRPTRLRKSAGKPEDNGTEKCQNKAPYCKHCELLKEEKKKAKLEAKNIPSTSGTPVVAQTVVQKPAKKSEKVTPKCQSKRRSETVAATEPVTKKQKLSDSDIISIPSSMAVAVDTELIAAENSTLTAKNLPKFAENSPEASVWSSSIDQTWIQEVKNARGARKDPRFFGVPAKEYPKDTPMINFWVDNLRWNKNEKDPFDTDFRRSLAQDKKARHDVKAGYGVRR</sequence>
<feature type="region of interest" description="Disordered" evidence="1">
    <location>
        <begin position="43"/>
        <end position="80"/>
    </location>
</feature>
<dbReference type="FunCoup" id="Q95XZ1">
    <property type="interactions" value="249"/>
</dbReference>
<keyword evidence="2" id="KW-0808">Transferase</keyword>
<dbReference type="AlphaFoldDB" id="Q95XZ1"/>